<proteinExistence type="inferred from homology"/>
<accession>A0A1G8UK50</accession>
<dbReference type="PROSITE" id="PS00798">
    <property type="entry name" value="ALDOKETO_REDUCTASE_1"/>
    <property type="match status" value="1"/>
</dbReference>
<organism evidence="9 10">
    <name type="scientific">Aliiruegeria lutimaris</name>
    <dbReference type="NCBI Taxonomy" id="571298"/>
    <lineage>
        <taxon>Bacteria</taxon>
        <taxon>Pseudomonadati</taxon>
        <taxon>Pseudomonadota</taxon>
        <taxon>Alphaproteobacteria</taxon>
        <taxon>Rhodobacterales</taxon>
        <taxon>Roseobacteraceae</taxon>
        <taxon>Aliiruegeria</taxon>
    </lineage>
</organism>
<comment type="similarity">
    <text evidence="1">Belongs to the aldo/keto reductase family.</text>
</comment>
<keyword evidence="3" id="KW-0560">Oxidoreductase</keyword>
<dbReference type="GO" id="GO:0016616">
    <property type="term" value="F:oxidoreductase activity, acting on the CH-OH group of donors, NAD or NADP as acceptor"/>
    <property type="evidence" value="ECO:0007669"/>
    <property type="project" value="UniProtKB-ARBA"/>
</dbReference>
<keyword evidence="2" id="KW-0521">NADP</keyword>
<dbReference type="PIRSF" id="PIRSF000097">
    <property type="entry name" value="AKR"/>
    <property type="match status" value="1"/>
</dbReference>
<evidence type="ECO:0000256" key="3">
    <source>
        <dbReference type="ARBA" id="ARBA00023002"/>
    </source>
</evidence>
<dbReference type="Gene3D" id="3.20.20.100">
    <property type="entry name" value="NADP-dependent oxidoreductase domain"/>
    <property type="match status" value="1"/>
</dbReference>
<evidence type="ECO:0000256" key="1">
    <source>
        <dbReference type="ARBA" id="ARBA00007905"/>
    </source>
</evidence>
<dbReference type="InterPro" id="IPR036812">
    <property type="entry name" value="NAD(P)_OxRdtase_dom_sf"/>
</dbReference>
<comment type="catalytic activity">
    <reaction evidence="4">
        <text>hydroxyacetone + NADP(+) = methylglyoxal + NADPH + H(+)</text>
        <dbReference type="Rhea" id="RHEA:27986"/>
        <dbReference type="ChEBI" id="CHEBI:15378"/>
        <dbReference type="ChEBI" id="CHEBI:17158"/>
        <dbReference type="ChEBI" id="CHEBI:27957"/>
        <dbReference type="ChEBI" id="CHEBI:57783"/>
        <dbReference type="ChEBI" id="CHEBI:58349"/>
    </reaction>
</comment>
<dbReference type="CDD" id="cd19071">
    <property type="entry name" value="AKR_AKR1-5-like"/>
    <property type="match status" value="1"/>
</dbReference>
<feature type="binding site" evidence="6">
    <location>
        <position position="120"/>
    </location>
    <ligand>
        <name>substrate</name>
    </ligand>
</feature>
<feature type="active site" description="Proton donor" evidence="5">
    <location>
        <position position="51"/>
    </location>
</feature>
<keyword evidence="10" id="KW-1185">Reference proteome</keyword>
<dbReference type="InterPro" id="IPR018170">
    <property type="entry name" value="Aldo/ket_reductase_CS"/>
</dbReference>
<dbReference type="InterPro" id="IPR020471">
    <property type="entry name" value="AKR"/>
</dbReference>
<evidence type="ECO:0000256" key="7">
    <source>
        <dbReference type="PIRSR" id="PIRSR000097-3"/>
    </source>
</evidence>
<dbReference type="RefSeq" id="WP_244520692.1">
    <property type="nucleotide sequence ID" value="NZ_FNEK01000019.1"/>
</dbReference>
<dbReference type="AlphaFoldDB" id="A0A1G8UK50"/>
<feature type="domain" description="NADP-dependent oxidoreductase" evidence="8">
    <location>
        <begin position="25"/>
        <end position="290"/>
    </location>
</feature>
<dbReference type="FunFam" id="3.20.20.100:FF:000002">
    <property type="entry name" value="2,5-diketo-D-gluconic acid reductase A"/>
    <property type="match status" value="1"/>
</dbReference>
<protein>
    <submittedName>
        <fullName evidence="9">Aldo/keto reductase</fullName>
    </submittedName>
</protein>
<reference evidence="9 10" key="1">
    <citation type="submission" date="2016-10" db="EMBL/GenBank/DDBJ databases">
        <authorList>
            <person name="de Groot N.N."/>
        </authorList>
    </citation>
    <scope>NUCLEOTIDE SEQUENCE [LARGE SCALE GENOMIC DNA]</scope>
    <source>
        <strain evidence="9 10">DSM 25294</strain>
    </source>
</reference>
<evidence type="ECO:0000256" key="6">
    <source>
        <dbReference type="PIRSR" id="PIRSR000097-2"/>
    </source>
</evidence>
<evidence type="ECO:0000313" key="9">
    <source>
        <dbReference type="EMBL" id="SDJ54129.1"/>
    </source>
</evidence>
<dbReference type="STRING" id="571298.SAMN04488026_101939"/>
<dbReference type="PANTHER" id="PTHR43827:SF3">
    <property type="entry name" value="NADP-DEPENDENT OXIDOREDUCTASE DOMAIN-CONTAINING PROTEIN"/>
    <property type="match status" value="1"/>
</dbReference>
<dbReference type="EMBL" id="FNEK01000019">
    <property type="protein sequence ID" value="SDJ54129.1"/>
    <property type="molecule type" value="Genomic_DNA"/>
</dbReference>
<sequence>MTSHSTPKTTTVMNLPMVGFGTYLIADTDAPAAVAEAIAAGYRHIDTAAAYRNEAGVGEGIRKGITAAGLDREDIFVTTKLWPGNPAWGDAPKGYDETIGAFGESLRALGLDYVDLYLIHAPSGGAERVNEWRALVDLKAQGKARAIGVSNFTEAHIEEIRAAGLPLPDFNQIELHPWTQKPDLLAYMAENGIAPIAYSSLVPLSTWRAEPGQDSAKTAEMLAAGTDAASPFKEMADKYGVTEAQVLLRWAVQKGFAVLPKSLNPERMRQNIDLFGFEIDEADMARIETMDRGDGVAWATGDPRYMG</sequence>
<evidence type="ECO:0000256" key="2">
    <source>
        <dbReference type="ARBA" id="ARBA00022857"/>
    </source>
</evidence>
<gene>
    <name evidence="9" type="ORF">SAMN04488026_101939</name>
</gene>
<dbReference type="PRINTS" id="PR00069">
    <property type="entry name" value="ALDKETRDTASE"/>
</dbReference>
<dbReference type="Pfam" id="PF00248">
    <property type="entry name" value="Aldo_ket_red"/>
    <property type="match status" value="1"/>
</dbReference>
<feature type="site" description="Lowers pKa of active site Tyr" evidence="7">
    <location>
        <position position="80"/>
    </location>
</feature>
<evidence type="ECO:0000256" key="4">
    <source>
        <dbReference type="ARBA" id="ARBA00049445"/>
    </source>
</evidence>
<evidence type="ECO:0000313" key="10">
    <source>
        <dbReference type="Proteomes" id="UP000199382"/>
    </source>
</evidence>
<dbReference type="InterPro" id="IPR023210">
    <property type="entry name" value="NADP_OxRdtase_dom"/>
</dbReference>
<evidence type="ECO:0000256" key="5">
    <source>
        <dbReference type="PIRSR" id="PIRSR000097-1"/>
    </source>
</evidence>
<dbReference type="PROSITE" id="PS00062">
    <property type="entry name" value="ALDOKETO_REDUCTASE_2"/>
    <property type="match status" value="1"/>
</dbReference>
<evidence type="ECO:0000259" key="8">
    <source>
        <dbReference type="Pfam" id="PF00248"/>
    </source>
</evidence>
<dbReference type="PROSITE" id="PS00063">
    <property type="entry name" value="ALDOKETO_REDUCTASE_3"/>
    <property type="match status" value="1"/>
</dbReference>
<dbReference type="PANTHER" id="PTHR43827">
    <property type="entry name" value="2,5-DIKETO-D-GLUCONIC ACID REDUCTASE"/>
    <property type="match status" value="1"/>
</dbReference>
<name>A0A1G8UK50_9RHOB</name>
<dbReference type="SUPFAM" id="SSF51430">
    <property type="entry name" value="NAD(P)-linked oxidoreductase"/>
    <property type="match status" value="1"/>
</dbReference>
<dbReference type="Proteomes" id="UP000199382">
    <property type="component" value="Unassembled WGS sequence"/>
</dbReference>